<proteinExistence type="predicted"/>
<feature type="region of interest" description="Disordered" evidence="1">
    <location>
        <begin position="1"/>
        <end position="53"/>
    </location>
</feature>
<dbReference type="Proteomes" id="UP001157109">
    <property type="component" value="Unassembled WGS sequence"/>
</dbReference>
<gene>
    <name evidence="2" type="ORF">GCM10025862_16990</name>
</gene>
<evidence type="ECO:0000256" key="1">
    <source>
        <dbReference type="SAM" id="MobiDB-lite"/>
    </source>
</evidence>
<accession>A0ABQ6HMI5</accession>
<reference evidence="3" key="1">
    <citation type="journal article" date="2019" name="Int. J. Syst. Evol. Microbiol.">
        <title>The Global Catalogue of Microorganisms (GCM) 10K type strain sequencing project: providing services to taxonomists for standard genome sequencing and annotation.</title>
        <authorList>
            <consortium name="The Broad Institute Genomics Platform"/>
            <consortium name="The Broad Institute Genome Sequencing Center for Infectious Disease"/>
            <person name="Wu L."/>
            <person name="Ma J."/>
        </authorList>
    </citation>
    <scope>NUCLEOTIDE SEQUENCE [LARGE SCALE GENOMIC DNA]</scope>
    <source>
        <strain evidence="3">NBRC 105830</strain>
    </source>
</reference>
<comment type="caution">
    <text evidence="2">The sequence shown here is derived from an EMBL/GenBank/DDBJ whole genome shotgun (WGS) entry which is preliminary data.</text>
</comment>
<keyword evidence="3" id="KW-1185">Reference proteome</keyword>
<evidence type="ECO:0000313" key="3">
    <source>
        <dbReference type="Proteomes" id="UP001157109"/>
    </source>
</evidence>
<feature type="compositionally biased region" description="Basic and acidic residues" evidence="1">
    <location>
        <begin position="9"/>
        <end position="23"/>
    </location>
</feature>
<feature type="compositionally biased region" description="Basic and acidic residues" evidence="1">
    <location>
        <begin position="42"/>
        <end position="53"/>
    </location>
</feature>
<protein>
    <submittedName>
        <fullName evidence="2">Uncharacterized protein</fullName>
    </submittedName>
</protein>
<evidence type="ECO:0000313" key="2">
    <source>
        <dbReference type="EMBL" id="GMA19678.1"/>
    </source>
</evidence>
<sequence length="53" mass="5684">MPEVVGRTTLDHDGGHETTHLDGGRIVGVDPGHGAQAHHTWRAWEHRPLSAGA</sequence>
<organism evidence="2 3">
    <name type="scientific">Arsenicicoccus piscis</name>
    <dbReference type="NCBI Taxonomy" id="673954"/>
    <lineage>
        <taxon>Bacteria</taxon>
        <taxon>Bacillati</taxon>
        <taxon>Actinomycetota</taxon>
        <taxon>Actinomycetes</taxon>
        <taxon>Micrococcales</taxon>
        <taxon>Intrasporangiaceae</taxon>
        <taxon>Arsenicicoccus</taxon>
    </lineage>
</organism>
<dbReference type="EMBL" id="BSUJ01000001">
    <property type="protein sequence ID" value="GMA19678.1"/>
    <property type="molecule type" value="Genomic_DNA"/>
</dbReference>
<name>A0ABQ6HMI5_9MICO</name>